<sequence>MAIPLDDFDVILGIDFMLLAHTTDYVRSVEKKDSSMLAMQVKNNFKHGKQTYLAALIEIKSDIVQEVPNEVAELLEEFKGLFPPELPKKLPPRWAIDHAIELEPGSRPPTQAPYLMSPEKLAELRK</sequence>
<name>A0AAW2WU77_9LAMI</name>
<dbReference type="AlphaFoldDB" id="A0AAW2WU77"/>
<evidence type="ECO:0000313" key="2">
    <source>
        <dbReference type="EMBL" id="KAL0445327.1"/>
    </source>
</evidence>
<protein>
    <submittedName>
        <fullName evidence="2">Uncharacterized protein</fullName>
    </submittedName>
</protein>
<reference evidence="2" key="2">
    <citation type="journal article" date="2024" name="Plant">
        <title>Genomic evolution and insights into agronomic trait innovations of Sesamum species.</title>
        <authorList>
            <person name="Miao H."/>
            <person name="Wang L."/>
            <person name="Qu L."/>
            <person name="Liu H."/>
            <person name="Sun Y."/>
            <person name="Le M."/>
            <person name="Wang Q."/>
            <person name="Wei S."/>
            <person name="Zheng Y."/>
            <person name="Lin W."/>
            <person name="Duan Y."/>
            <person name="Cao H."/>
            <person name="Xiong S."/>
            <person name="Wang X."/>
            <person name="Wei L."/>
            <person name="Li C."/>
            <person name="Ma Q."/>
            <person name="Ju M."/>
            <person name="Zhao R."/>
            <person name="Li G."/>
            <person name="Mu C."/>
            <person name="Tian Q."/>
            <person name="Mei H."/>
            <person name="Zhang T."/>
            <person name="Gao T."/>
            <person name="Zhang H."/>
        </authorList>
    </citation>
    <scope>NUCLEOTIDE SEQUENCE</scope>
    <source>
        <strain evidence="2">KEN1</strain>
    </source>
</reference>
<organism evidence="2">
    <name type="scientific">Sesamum latifolium</name>
    <dbReference type="NCBI Taxonomy" id="2727402"/>
    <lineage>
        <taxon>Eukaryota</taxon>
        <taxon>Viridiplantae</taxon>
        <taxon>Streptophyta</taxon>
        <taxon>Embryophyta</taxon>
        <taxon>Tracheophyta</taxon>
        <taxon>Spermatophyta</taxon>
        <taxon>Magnoliopsida</taxon>
        <taxon>eudicotyledons</taxon>
        <taxon>Gunneridae</taxon>
        <taxon>Pentapetalae</taxon>
        <taxon>asterids</taxon>
        <taxon>lamiids</taxon>
        <taxon>Lamiales</taxon>
        <taxon>Pedaliaceae</taxon>
        <taxon>Sesamum</taxon>
    </lineage>
</organism>
<gene>
    <name evidence="2" type="ORF">Slati_2255400</name>
</gene>
<evidence type="ECO:0000256" key="1">
    <source>
        <dbReference type="SAM" id="MobiDB-lite"/>
    </source>
</evidence>
<proteinExistence type="predicted"/>
<comment type="caution">
    <text evidence="2">The sequence shown here is derived from an EMBL/GenBank/DDBJ whole genome shotgun (WGS) entry which is preliminary data.</text>
</comment>
<reference evidence="2" key="1">
    <citation type="submission" date="2020-06" db="EMBL/GenBank/DDBJ databases">
        <authorList>
            <person name="Li T."/>
            <person name="Hu X."/>
            <person name="Zhang T."/>
            <person name="Song X."/>
            <person name="Zhang H."/>
            <person name="Dai N."/>
            <person name="Sheng W."/>
            <person name="Hou X."/>
            <person name="Wei L."/>
        </authorList>
    </citation>
    <scope>NUCLEOTIDE SEQUENCE</scope>
    <source>
        <strain evidence="2">KEN1</strain>
        <tissue evidence="2">Leaf</tissue>
    </source>
</reference>
<feature type="region of interest" description="Disordered" evidence="1">
    <location>
        <begin position="102"/>
        <end position="126"/>
    </location>
</feature>
<dbReference type="EMBL" id="JACGWN010000007">
    <property type="protein sequence ID" value="KAL0445327.1"/>
    <property type="molecule type" value="Genomic_DNA"/>
</dbReference>
<accession>A0AAW2WU77</accession>